<dbReference type="Gene3D" id="2.20.25.10">
    <property type="match status" value="1"/>
</dbReference>
<dbReference type="SUPFAM" id="SSF158997">
    <property type="entry name" value="Trm112p-like"/>
    <property type="match status" value="1"/>
</dbReference>
<sequence>MCNRWYPIIDTIPQMLPDEFRSKEKEIKFLQNNRNLLDEEFLNQDLKPFNF</sequence>
<dbReference type="AlphaFoldDB" id="X1B6C3"/>
<evidence type="ECO:0000313" key="1">
    <source>
        <dbReference type="EMBL" id="GAG67551.1"/>
    </source>
</evidence>
<gene>
    <name evidence="1" type="ORF">S01H4_15198</name>
</gene>
<proteinExistence type="predicted"/>
<name>X1B6C3_9ZZZZ</name>
<organism evidence="1">
    <name type="scientific">marine sediment metagenome</name>
    <dbReference type="NCBI Taxonomy" id="412755"/>
    <lineage>
        <taxon>unclassified sequences</taxon>
        <taxon>metagenomes</taxon>
        <taxon>ecological metagenomes</taxon>
    </lineage>
</organism>
<protein>
    <submittedName>
        <fullName evidence="1">Uncharacterized protein</fullName>
    </submittedName>
</protein>
<dbReference type="EMBL" id="BART01006658">
    <property type="protein sequence ID" value="GAG67551.1"/>
    <property type="molecule type" value="Genomic_DNA"/>
</dbReference>
<accession>X1B6C3</accession>
<comment type="caution">
    <text evidence="1">The sequence shown here is derived from an EMBL/GenBank/DDBJ whole genome shotgun (WGS) entry which is preliminary data.</text>
</comment>
<reference evidence="1" key="1">
    <citation type="journal article" date="2014" name="Front. Microbiol.">
        <title>High frequency of phylogenetically diverse reductive dehalogenase-homologous genes in deep subseafloor sedimentary metagenomes.</title>
        <authorList>
            <person name="Kawai M."/>
            <person name="Futagami T."/>
            <person name="Toyoda A."/>
            <person name="Takaki Y."/>
            <person name="Nishi S."/>
            <person name="Hori S."/>
            <person name="Arai W."/>
            <person name="Tsubouchi T."/>
            <person name="Morono Y."/>
            <person name="Uchiyama I."/>
            <person name="Ito T."/>
            <person name="Fujiyama A."/>
            <person name="Inagaki F."/>
            <person name="Takami H."/>
        </authorList>
    </citation>
    <scope>NUCLEOTIDE SEQUENCE</scope>
    <source>
        <strain evidence="1">Expedition CK06-06</strain>
    </source>
</reference>